<dbReference type="RefSeq" id="WP_344923106.1">
    <property type="nucleotide sequence ID" value="NZ_BAABAQ010000020.1"/>
</dbReference>
<feature type="transmembrane region" description="Helical" evidence="1">
    <location>
        <begin position="33"/>
        <end position="53"/>
    </location>
</feature>
<evidence type="ECO:0000313" key="3">
    <source>
        <dbReference type="Proteomes" id="UP001501251"/>
    </source>
</evidence>
<dbReference type="Proteomes" id="UP001501251">
    <property type="component" value="Unassembled WGS sequence"/>
</dbReference>
<protein>
    <submittedName>
        <fullName evidence="2">Uncharacterized protein</fullName>
    </submittedName>
</protein>
<accession>A0ABP8BKM7</accession>
<evidence type="ECO:0000256" key="1">
    <source>
        <dbReference type="SAM" id="Phobius"/>
    </source>
</evidence>
<keyword evidence="3" id="KW-1185">Reference proteome</keyword>
<sequence>MLTAPAENLTVLAEGVADALPSPLPGGIYPRAWATWAAVTAGSFAVLEVAALLSEPGPKTLSAQLRRQRHISGAAIAIGAAWLVHHVVWCGNDTTP</sequence>
<proteinExistence type="predicted"/>
<reference evidence="3" key="1">
    <citation type="journal article" date="2019" name="Int. J. Syst. Evol. Microbiol.">
        <title>The Global Catalogue of Microorganisms (GCM) 10K type strain sequencing project: providing services to taxonomists for standard genome sequencing and annotation.</title>
        <authorList>
            <consortium name="The Broad Institute Genomics Platform"/>
            <consortium name="The Broad Institute Genome Sequencing Center for Infectious Disease"/>
            <person name="Wu L."/>
            <person name="Ma J."/>
        </authorList>
    </citation>
    <scope>NUCLEOTIDE SEQUENCE [LARGE SCALE GENOMIC DNA]</scope>
    <source>
        <strain evidence="3">JCM 17388</strain>
    </source>
</reference>
<keyword evidence="1" id="KW-1133">Transmembrane helix</keyword>
<feature type="transmembrane region" description="Helical" evidence="1">
    <location>
        <begin position="73"/>
        <end position="89"/>
    </location>
</feature>
<organism evidence="2 3">
    <name type="scientific">Streptosporangium oxazolinicum</name>
    <dbReference type="NCBI Taxonomy" id="909287"/>
    <lineage>
        <taxon>Bacteria</taxon>
        <taxon>Bacillati</taxon>
        <taxon>Actinomycetota</taxon>
        <taxon>Actinomycetes</taxon>
        <taxon>Streptosporangiales</taxon>
        <taxon>Streptosporangiaceae</taxon>
        <taxon>Streptosporangium</taxon>
    </lineage>
</organism>
<keyword evidence="1" id="KW-0472">Membrane</keyword>
<evidence type="ECO:0000313" key="2">
    <source>
        <dbReference type="EMBL" id="GAA4209181.1"/>
    </source>
</evidence>
<keyword evidence="1" id="KW-0812">Transmembrane</keyword>
<gene>
    <name evidence="2" type="ORF">GCM10022252_75320</name>
</gene>
<comment type="caution">
    <text evidence="2">The sequence shown here is derived from an EMBL/GenBank/DDBJ whole genome shotgun (WGS) entry which is preliminary data.</text>
</comment>
<name>A0ABP8BKM7_9ACTN</name>
<dbReference type="EMBL" id="BAABAQ010000020">
    <property type="protein sequence ID" value="GAA4209181.1"/>
    <property type="molecule type" value="Genomic_DNA"/>
</dbReference>